<evidence type="ECO:0000256" key="13">
    <source>
        <dbReference type="ARBA" id="ARBA00023295"/>
    </source>
</evidence>
<dbReference type="Gene3D" id="1.10.8.50">
    <property type="match status" value="1"/>
</dbReference>
<evidence type="ECO:0000259" key="17">
    <source>
        <dbReference type="PROSITE" id="PS51068"/>
    </source>
</evidence>
<evidence type="ECO:0000256" key="14">
    <source>
        <dbReference type="ARBA" id="ARBA00044632"/>
    </source>
</evidence>
<dbReference type="InterPro" id="IPR020629">
    <property type="entry name" value="FPG_Glyclase"/>
</dbReference>
<dbReference type="InterPro" id="IPR015886">
    <property type="entry name" value="H2TH_FPG"/>
</dbReference>
<dbReference type="SMART" id="SM01232">
    <property type="entry name" value="H2TH"/>
    <property type="match status" value="1"/>
</dbReference>
<comment type="subunit">
    <text evidence="3 15">Monomer.</text>
</comment>
<dbReference type="AlphaFoldDB" id="A0A3M2J4H5"/>
<feature type="active site" description="Schiff-base intermediate with DNA" evidence="15">
    <location>
        <position position="2"/>
    </location>
</feature>
<dbReference type="Pfam" id="PF06827">
    <property type="entry name" value="zf-FPG_IleRS"/>
    <property type="match status" value="1"/>
</dbReference>
<dbReference type="EC" id="3.2.2.23" evidence="15"/>
<dbReference type="SMART" id="SM00898">
    <property type="entry name" value="Fapy_DNA_glyco"/>
    <property type="match status" value="1"/>
</dbReference>
<dbReference type="Gene3D" id="3.20.190.10">
    <property type="entry name" value="MutM-like, N-terminal"/>
    <property type="match status" value="1"/>
</dbReference>
<evidence type="ECO:0000256" key="6">
    <source>
        <dbReference type="ARBA" id="ARBA00022771"/>
    </source>
</evidence>
<accession>A0A3M2J4H5</accession>
<evidence type="ECO:0000313" key="19">
    <source>
        <dbReference type="Proteomes" id="UP000269289"/>
    </source>
</evidence>
<dbReference type="InterPro" id="IPR010979">
    <property type="entry name" value="Ribosomal_uS13-like_H2TH"/>
</dbReference>
<dbReference type="PROSITE" id="PS01242">
    <property type="entry name" value="ZF_FPG_1"/>
    <property type="match status" value="1"/>
</dbReference>
<evidence type="ECO:0000256" key="2">
    <source>
        <dbReference type="ARBA" id="ARBA00009409"/>
    </source>
</evidence>
<keyword evidence="19" id="KW-1185">Reference proteome</keyword>
<comment type="function">
    <text evidence="15">Involved in base excision repair of DNA damaged by oxidation or by mutagenic agents. Acts as DNA glycosylase that recognizes and removes damaged bases. Has a preference for oxidized purines, such as 7,8-dihydro-8-oxoguanine (8-oxoG). Has AP (apurinic/apyrimidinic) lyase activity and introduces nicks in the DNA strand. Cleaves the DNA backbone by beta-delta elimination to generate a single-strand break at the site of the removed base with both 3'- and 5'-phosphates.</text>
</comment>
<dbReference type="RefSeq" id="WP_122150325.1">
    <property type="nucleotide sequence ID" value="NZ_RFFI01000092.1"/>
</dbReference>
<dbReference type="GO" id="GO:0006284">
    <property type="term" value="P:base-excision repair"/>
    <property type="evidence" value="ECO:0007669"/>
    <property type="project" value="InterPro"/>
</dbReference>
<feature type="active site" description="Proton donor; for delta-elimination activity" evidence="15">
    <location>
        <position position="292"/>
    </location>
</feature>
<keyword evidence="9 15" id="KW-0238">DNA-binding</keyword>
<feature type="domain" description="FPG-type" evidence="16">
    <location>
        <begin position="268"/>
        <end position="302"/>
    </location>
</feature>
<evidence type="ECO:0000256" key="11">
    <source>
        <dbReference type="ARBA" id="ARBA00023239"/>
    </source>
</evidence>
<evidence type="ECO:0000256" key="1">
    <source>
        <dbReference type="ARBA" id="ARBA00001668"/>
    </source>
</evidence>
<keyword evidence="8 15" id="KW-0862">Zinc</keyword>
<feature type="domain" description="Formamidopyrimidine-DNA glycosylase catalytic" evidence="17">
    <location>
        <begin position="2"/>
        <end position="129"/>
    </location>
</feature>
<evidence type="ECO:0000256" key="5">
    <source>
        <dbReference type="ARBA" id="ARBA00022763"/>
    </source>
</evidence>
<dbReference type="InterPro" id="IPR015887">
    <property type="entry name" value="DNA_glyclase_Znf_dom_DNA_BS"/>
</dbReference>
<dbReference type="InterPro" id="IPR012319">
    <property type="entry name" value="FPG_cat"/>
</dbReference>
<dbReference type="InterPro" id="IPR035937">
    <property type="entry name" value="FPG_N"/>
</dbReference>
<dbReference type="InterPro" id="IPR010663">
    <property type="entry name" value="Znf_FPG/IleRS"/>
</dbReference>
<dbReference type="GO" id="GO:0006979">
    <property type="term" value="P:response to oxidative stress"/>
    <property type="evidence" value="ECO:0007669"/>
    <property type="project" value="UniProtKB-ARBA"/>
</dbReference>
<dbReference type="CDD" id="cd08966">
    <property type="entry name" value="EcFpg-like_N"/>
    <property type="match status" value="1"/>
</dbReference>
<dbReference type="NCBIfam" id="TIGR00577">
    <property type="entry name" value="fpg"/>
    <property type="match status" value="1"/>
</dbReference>
<dbReference type="PROSITE" id="PS51066">
    <property type="entry name" value="ZF_FPG_2"/>
    <property type="match status" value="1"/>
</dbReference>
<dbReference type="GO" id="GO:0003684">
    <property type="term" value="F:damaged DNA binding"/>
    <property type="evidence" value="ECO:0007669"/>
    <property type="project" value="InterPro"/>
</dbReference>
<dbReference type="EMBL" id="RFFI01000092">
    <property type="protein sequence ID" value="RMI06820.1"/>
    <property type="molecule type" value="Genomic_DNA"/>
</dbReference>
<feature type="active site" description="Proton donor" evidence="15">
    <location>
        <position position="3"/>
    </location>
</feature>
<feature type="binding site" evidence="15">
    <location>
        <position position="126"/>
    </location>
    <ligand>
        <name>DNA</name>
        <dbReference type="ChEBI" id="CHEBI:16991"/>
    </ligand>
</feature>
<feature type="binding site" evidence="15">
    <location>
        <position position="107"/>
    </location>
    <ligand>
        <name>DNA</name>
        <dbReference type="ChEBI" id="CHEBI:16991"/>
    </ligand>
</feature>
<dbReference type="SUPFAM" id="SSF46946">
    <property type="entry name" value="S13-like H2TH domain"/>
    <property type="match status" value="1"/>
</dbReference>
<comment type="similarity">
    <text evidence="2 15">Belongs to the FPG family.</text>
</comment>
<keyword evidence="13 15" id="KW-0326">Glycosidase</keyword>
<evidence type="ECO:0000256" key="12">
    <source>
        <dbReference type="ARBA" id="ARBA00023268"/>
    </source>
</evidence>
<comment type="catalytic activity">
    <reaction evidence="14 15">
        <text>2'-deoxyribonucleotide-(2'-deoxyribose 5'-phosphate)-2'-deoxyribonucleotide-DNA = a 3'-end 2'-deoxyribonucleotide-(2,3-dehydro-2,3-deoxyribose 5'-phosphate)-DNA + a 5'-end 5'-phospho-2'-deoxyribonucleoside-DNA + H(+)</text>
        <dbReference type="Rhea" id="RHEA:66592"/>
        <dbReference type="Rhea" id="RHEA-COMP:13180"/>
        <dbReference type="Rhea" id="RHEA-COMP:16897"/>
        <dbReference type="Rhea" id="RHEA-COMP:17067"/>
        <dbReference type="ChEBI" id="CHEBI:15378"/>
        <dbReference type="ChEBI" id="CHEBI:136412"/>
        <dbReference type="ChEBI" id="CHEBI:157695"/>
        <dbReference type="ChEBI" id="CHEBI:167181"/>
        <dbReference type="EC" id="4.2.99.18"/>
    </reaction>
</comment>
<keyword evidence="4 15" id="KW-0479">Metal-binding</keyword>
<dbReference type="EC" id="4.2.99.18" evidence="15"/>
<evidence type="ECO:0000256" key="10">
    <source>
        <dbReference type="ARBA" id="ARBA00023204"/>
    </source>
</evidence>
<gene>
    <name evidence="15" type="primary">mutM</name>
    <name evidence="15" type="synonym">fpg</name>
    <name evidence="18" type="ORF">EBM89_15045</name>
</gene>
<evidence type="ECO:0000256" key="3">
    <source>
        <dbReference type="ARBA" id="ARBA00011245"/>
    </source>
</evidence>
<proteinExistence type="inferred from homology"/>
<dbReference type="GO" id="GO:0003690">
    <property type="term" value="F:double-stranded DNA binding"/>
    <property type="evidence" value="ECO:0007669"/>
    <property type="project" value="UniProtKB-ARBA"/>
</dbReference>
<dbReference type="OrthoDB" id="9800855at2"/>
<evidence type="ECO:0000256" key="7">
    <source>
        <dbReference type="ARBA" id="ARBA00022801"/>
    </source>
</evidence>
<evidence type="ECO:0000256" key="8">
    <source>
        <dbReference type="ARBA" id="ARBA00022833"/>
    </source>
</evidence>
<protein>
    <recommendedName>
        <fullName evidence="15">Formamidopyrimidine-DNA glycosylase</fullName>
        <shortName evidence="15">Fapy-DNA glycosylase</shortName>
        <ecNumber evidence="15">3.2.2.23</ecNumber>
    </recommendedName>
    <alternativeName>
        <fullName evidence="15">DNA-(apurinic or apyrimidinic site) lyase MutM</fullName>
        <shortName evidence="15">AP lyase MutM</shortName>
        <ecNumber evidence="15">4.2.99.18</ecNumber>
    </alternativeName>
</protein>
<dbReference type="PANTHER" id="PTHR22993">
    <property type="entry name" value="FORMAMIDOPYRIMIDINE-DNA GLYCOSYLASE"/>
    <property type="match status" value="1"/>
</dbReference>
<dbReference type="GO" id="GO:0034039">
    <property type="term" value="F:8-oxo-7,8-dihydroguanine DNA N-glycosylase activity"/>
    <property type="evidence" value="ECO:0007669"/>
    <property type="project" value="TreeGrafter"/>
</dbReference>
<keyword evidence="10 15" id="KW-0234">DNA repair</keyword>
<evidence type="ECO:0000256" key="15">
    <source>
        <dbReference type="HAMAP-Rule" id="MF_00103"/>
    </source>
</evidence>
<comment type="caution">
    <text evidence="18">The sequence shown here is derived from an EMBL/GenBank/DDBJ whole genome shotgun (WGS) entry which is preliminary data.</text>
</comment>
<keyword evidence="6 15" id="KW-0863">Zinc-finger</keyword>
<comment type="catalytic activity">
    <reaction evidence="1 15">
        <text>Hydrolysis of DNA containing ring-opened 7-methylguanine residues, releasing 2,6-diamino-4-hydroxy-5-(N-methyl)formamidopyrimidine.</text>
        <dbReference type="EC" id="3.2.2.23"/>
    </reaction>
</comment>
<dbReference type="GO" id="GO:0140078">
    <property type="term" value="F:class I DNA-(apurinic or apyrimidinic site) endonuclease activity"/>
    <property type="evidence" value="ECO:0007669"/>
    <property type="project" value="UniProtKB-EC"/>
</dbReference>
<evidence type="ECO:0000259" key="16">
    <source>
        <dbReference type="PROSITE" id="PS51066"/>
    </source>
</evidence>
<dbReference type="SUPFAM" id="SSF81624">
    <property type="entry name" value="N-terminal domain of MutM-like DNA repair proteins"/>
    <property type="match status" value="1"/>
</dbReference>
<dbReference type="HAMAP" id="MF_00103">
    <property type="entry name" value="Fapy_DNA_glycosyl"/>
    <property type="match status" value="1"/>
</dbReference>
<name>A0A3M2J4H5_9CELL</name>
<comment type="cofactor">
    <cofactor evidence="15">
        <name>Zn(2+)</name>
        <dbReference type="ChEBI" id="CHEBI:29105"/>
    </cofactor>
    <text evidence="15">Binds 1 zinc ion per subunit.</text>
</comment>
<dbReference type="PROSITE" id="PS51068">
    <property type="entry name" value="FPG_CAT"/>
    <property type="match status" value="1"/>
</dbReference>
<feature type="binding site" evidence="15">
    <location>
        <position position="182"/>
    </location>
    <ligand>
        <name>DNA</name>
        <dbReference type="ChEBI" id="CHEBI:16991"/>
    </ligand>
</feature>
<sequence length="304" mass="32576">MPELPEVETVRDGLERHVVGRTVRAAEVRRPYSVRRHLAGPADLAGRLAGRTLTAAVRRGKFLWLPLDHPGAPGTTPDDALLAHLGMSGQLLVRATAADVAAAEHPHLRVRLLLDDGGALDFVDQRTFGHLSVVDLEPTADDRPGGAGSDLALVPGPVAHIGRDLLDPAVDRDVVARAVRRRRTQVKRAVLDQTVVSGVGNIYADEGLWRARVHPLTPTADLDQATALRVLDGLAEVMGEALAQGGTSFDALYVNVNGASGYFDRSLAVYGQTDRPCPRCGTPVVRESFMNRSSHFCPVCQPAP</sequence>
<organism evidence="18 19">
    <name type="scientific">Cellulomonas triticagri</name>
    <dbReference type="NCBI Taxonomy" id="2483352"/>
    <lineage>
        <taxon>Bacteria</taxon>
        <taxon>Bacillati</taxon>
        <taxon>Actinomycetota</taxon>
        <taxon>Actinomycetes</taxon>
        <taxon>Micrococcales</taxon>
        <taxon>Cellulomonadaceae</taxon>
        <taxon>Cellulomonas</taxon>
    </lineage>
</organism>
<keyword evidence="5 15" id="KW-0227">DNA damage</keyword>
<keyword evidence="12 15" id="KW-0511">Multifunctional enzyme</keyword>
<dbReference type="FunFam" id="1.10.8.50:FF:000003">
    <property type="entry name" value="Formamidopyrimidine-DNA glycosylase"/>
    <property type="match status" value="1"/>
</dbReference>
<keyword evidence="7 15" id="KW-0378">Hydrolase</keyword>
<evidence type="ECO:0000256" key="9">
    <source>
        <dbReference type="ARBA" id="ARBA00023125"/>
    </source>
</evidence>
<dbReference type="InterPro" id="IPR000214">
    <property type="entry name" value="Znf_DNA_glyclase/AP_lyase"/>
</dbReference>
<evidence type="ECO:0000256" key="4">
    <source>
        <dbReference type="ARBA" id="ARBA00022723"/>
    </source>
</evidence>
<dbReference type="Pfam" id="PF01149">
    <property type="entry name" value="Fapy_DNA_glyco"/>
    <property type="match status" value="1"/>
</dbReference>
<reference evidence="18 19" key="1">
    <citation type="submission" date="2018-10" db="EMBL/GenBank/DDBJ databases">
        <title>Isolation, diversity and antifungal activity of actinobacteria from wheat.</title>
        <authorList>
            <person name="Han C."/>
        </authorList>
    </citation>
    <scope>NUCLEOTIDE SEQUENCE [LARGE SCALE GENOMIC DNA]</scope>
    <source>
        <strain evidence="18 19">NEAU-YY56</strain>
    </source>
</reference>
<evidence type="ECO:0000313" key="18">
    <source>
        <dbReference type="EMBL" id="RMI06820.1"/>
    </source>
</evidence>
<dbReference type="GO" id="GO:0008270">
    <property type="term" value="F:zinc ion binding"/>
    <property type="evidence" value="ECO:0007669"/>
    <property type="project" value="UniProtKB-UniRule"/>
</dbReference>
<keyword evidence="11 15" id="KW-0456">Lyase</keyword>
<dbReference type="PANTHER" id="PTHR22993:SF9">
    <property type="entry name" value="FORMAMIDOPYRIMIDINE-DNA GLYCOSYLASE"/>
    <property type="match status" value="1"/>
</dbReference>
<dbReference type="NCBIfam" id="NF002211">
    <property type="entry name" value="PRK01103.1"/>
    <property type="match status" value="1"/>
</dbReference>
<feature type="active site" description="Proton donor; for beta-elimination activity" evidence="15">
    <location>
        <position position="61"/>
    </location>
</feature>
<dbReference type="Pfam" id="PF06831">
    <property type="entry name" value="H2TH"/>
    <property type="match status" value="1"/>
</dbReference>
<dbReference type="SUPFAM" id="SSF57716">
    <property type="entry name" value="Glucocorticoid receptor-like (DNA-binding domain)"/>
    <property type="match status" value="1"/>
</dbReference>
<dbReference type="Proteomes" id="UP000269289">
    <property type="component" value="Unassembled WGS sequence"/>
</dbReference>